<dbReference type="Pfam" id="PF20911">
    <property type="entry name" value="GP7"/>
    <property type="match status" value="1"/>
</dbReference>
<accession>A0A8S5PQ61</accession>
<organism evidence="1">
    <name type="scientific">Podoviridae sp. ctOAf25</name>
    <dbReference type="NCBI Taxonomy" id="2825245"/>
    <lineage>
        <taxon>Viruses</taxon>
        <taxon>Duplodnaviria</taxon>
        <taxon>Heunggongvirae</taxon>
        <taxon>Uroviricota</taxon>
        <taxon>Caudoviricetes</taxon>
    </lineage>
</organism>
<dbReference type="NCBIfam" id="NF045672">
    <property type="entry name" value="MCP_gp7_epsi_15"/>
    <property type="match status" value="1"/>
</dbReference>
<evidence type="ECO:0000313" key="1">
    <source>
        <dbReference type="EMBL" id="DAE08340.1"/>
    </source>
</evidence>
<name>A0A8S5PQ61_9CAUD</name>
<protein>
    <submittedName>
        <fullName evidence="1">Major capsid protein</fullName>
    </submittedName>
</protein>
<proteinExistence type="predicted"/>
<sequence>MAIGTMNPTILDVAKRMTGDGNLDKIVEMMNQTNEVLTDMTMLEGNLPTGNVSTVRTGLPKVAWRVFNDGVEPSKSATAQATDTCGMLEAYAVVDRELAKIANNAKEFRLQEDRAFLEAMNQEMASTLFYGSKAMPEKFVGLTPRYSDKTAKSGENIIDAGGTGANLTSIWLVVWSPNTVHGIYPKGSKAGFEMEDDGVVDVTTTEGKKYKAYQTHYQWKNGLTVRDWRYVVRIANIDVTKLKKDASTGADLIDLMIDAEEKVPNLGMGRPVWYMNKTVRGFLRKQLNEGHKYQTAAGEEPGKITVDFNGTPVRRTDALIIGEQQVR</sequence>
<dbReference type="EMBL" id="BK015468">
    <property type="protein sequence ID" value="DAE08340.1"/>
    <property type="molecule type" value="Genomic_DNA"/>
</dbReference>
<dbReference type="InterPro" id="IPR048813">
    <property type="entry name" value="GP7-like"/>
</dbReference>
<reference evidence="1" key="1">
    <citation type="journal article" date="2021" name="Proc. Natl. Acad. Sci. U.S.A.">
        <title>A Catalog of Tens of Thousands of Viruses from Human Metagenomes Reveals Hidden Associations with Chronic Diseases.</title>
        <authorList>
            <person name="Tisza M.J."/>
            <person name="Buck C.B."/>
        </authorList>
    </citation>
    <scope>NUCLEOTIDE SEQUENCE</scope>
    <source>
        <strain evidence="1">CtOAf25</strain>
    </source>
</reference>